<accession>A0ABD6D5Q0</accession>
<evidence type="ECO:0000313" key="1">
    <source>
        <dbReference type="EMBL" id="MFD1640321.1"/>
    </source>
</evidence>
<proteinExistence type="predicted"/>
<organism evidence="1 2">
    <name type="scientific">Halohasta litorea</name>
    <dbReference type="NCBI Taxonomy" id="869891"/>
    <lineage>
        <taxon>Archaea</taxon>
        <taxon>Methanobacteriati</taxon>
        <taxon>Methanobacteriota</taxon>
        <taxon>Stenosarchaea group</taxon>
        <taxon>Halobacteria</taxon>
        <taxon>Halobacteriales</taxon>
        <taxon>Haloferacaceae</taxon>
        <taxon>Halohasta</taxon>
    </lineage>
</organism>
<dbReference type="AlphaFoldDB" id="A0ABD6D5Q0"/>
<evidence type="ECO:0000313" key="2">
    <source>
        <dbReference type="Proteomes" id="UP001597052"/>
    </source>
</evidence>
<dbReference type="Pfam" id="PF04242">
    <property type="entry name" value="DUF424"/>
    <property type="match status" value="1"/>
</dbReference>
<protein>
    <submittedName>
        <fullName evidence="1">DUF424 domain-containing protein</fullName>
    </submittedName>
</protein>
<gene>
    <name evidence="1" type="ORF">ACFSBW_00340</name>
</gene>
<sequence>MLLRERETPEGLLVSVCDEACLGETYVDDPVQLEVTEEFYGGEEAVEADDTAVVDGLTRADVANIVGERAVTVAIEAGIVDEDRVLEVDGTLHAQLLWM</sequence>
<dbReference type="Proteomes" id="UP001597052">
    <property type="component" value="Unassembled WGS sequence"/>
</dbReference>
<reference evidence="1 2" key="1">
    <citation type="journal article" date="2019" name="Int. J. Syst. Evol. Microbiol.">
        <title>The Global Catalogue of Microorganisms (GCM) 10K type strain sequencing project: providing services to taxonomists for standard genome sequencing and annotation.</title>
        <authorList>
            <consortium name="The Broad Institute Genomics Platform"/>
            <consortium name="The Broad Institute Genome Sequencing Center for Infectious Disease"/>
            <person name="Wu L."/>
            <person name="Ma J."/>
        </authorList>
    </citation>
    <scope>NUCLEOTIDE SEQUENCE [LARGE SCALE GENOMIC DNA]</scope>
    <source>
        <strain evidence="1 2">CGMCC 1.10593</strain>
    </source>
</reference>
<comment type="caution">
    <text evidence="1">The sequence shown here is derived from an EMBL/GenBank/DDBJ whole genome shotgun (WGS) entry which is preliminary data.</text>
</comment>
<dbReference type="RefSeq" id="WP_256397326.1">
    <property type="nucleotide sequence ID" value="NZ_JANHDJ010000007.1"/>
</dbReference>
<dbReference type="Gene3D" id="3.30.1860.10">
    <property type="entry name" value="uncharacterized conserved protein from methanopyrus kandleri domain like"/>
    <property type="match status" value="1"/>
</dbReference>
<dbReference type="EMBL" id="JBHUDM010000001">
    <property type="protein sequence ID" value="MFD1640321.1"/>
    <property type="molecule type" value="Genomic_DNA"/>
</dbReference>
<dbReference type="InterPro" id="IPR007355">
    <property type="entry name" value="DUF424"/>
</dbReference>
<keyword evidence="2" id="KW-1185">Reference proteome</keyword>
<name>A0ABD6D5Q0_9EURY</name>